<dbReference type="Proteomes" id="UP001556040">
    <property type="component" value="Unassembled WGS sequence"/>
</dbReference>
<dbReference type="GO" id="GO:0016301">
    <property type="term" value="F:kinase activity"/>
    <property type="evidence" value="ECO:0007669"/>
    <property type="project" value="UniProtKB-KW"/>
</dbReference>
<dbReference type="SUPFAM" id="SSF141251">
    <property type="entry name" value="Kinase-associated protein B-like"/>
    <property type="match status" value="1"/>
</dbReference>
<protein>
    <submittedName>
        <fullName evidence="1">Kinase-associated lipoprotein B</fullName>
    </submittedName>
</protein>
<evidence type="ECO:0000313" key="2">
    <source>
        <dbReference type="Proteomes" id="UP001556040"/>
    </source>
</evidence>
<comment type="caution">
    <text evidence="1">The sequence shown here is derived from an EMBL/GenBank/DDBJ whole genome shotgun (WGS) entry which is preliminary data.</text>
</comment>
<keyword evidence="1" id="KW-0449">Lipoprotein</keyword>
<keyword evidence="1" id="KW-0418">Kinase</keyword>
<dbReference type="InterPro" id="IPR014916">
    <property type="entry name" value="KapB"/>
</dbReference>
<dbReference type="SMART" id="SM01298">
    <property type="entry name" value="KapB"/>
    <property type="match status" value="1"/>
</dbReference>
<reference evidence="1 2" key="1">
    <citation type="journal article" date="1979" name="Int. J. Syst. Evol. Microbiol.">
        <title>Bacillus globisporus subsp. marinus subsp. nov.</title>
        <authorList>
            <person name="Liu H."/>
        </authorList>
    </citation>
    <scope>NUCLEOTIDE SEQUENCE [LARGE SCALE GENOMIC DNA]</scope>
    <source>
        <strain evidence="1 2">DSM 1297</strain>
    </source>
</reference>
<organism evidence="1 2">
    <name type="scientific">Jeotgalibacillus marinus</name>
    <dbReference type="NCBI Taxonomy" id="86667"/>
    <lineage>
        <taxon>Bacteria</taxon>
        <taxon>Bacillati</taxon>
        <taxon>Bacillota</taxon>
        <taxon>Bacilli</taxon>
        <taxon>Bacillales</taxon>
        <taxon>Caryophanaceae</taxon>
        <taxon>Jeotgalibacillus</taxon>
    </lineage>
</organism>
<keyword evidence="1" id="KW-0808">Transferase</keyword>
<dbReference type="RefSeq" id="WP_367779491.1">
    <property type="nucleotide sequence ID" value="NZ_JBFMIA010000006.1"/>
</dbReference>
<keyword evidence="2" id="KW-1185">Reference proteome</keyword>
<gene>
    <name evidence="1" type="ORF">AB1471_09355</name>
</gene>
<accession>A0ABV3Q3V5</accession>
<dbReference type="InterPro" id="IPR038080">
    <property type="entry name" value="KapB_sf"/>
</dbReference>
<dbReference type="Gene3D" id="2.30.30.430">
    <property type="entry name" value="Kinase associated protein B domain"/>
    <property type="match status" value="1"/>
</dbReference>
<evidence type="ECO:0000313" key="1">
    <source>
        <dbReference type="EMBL" id="MEW9502007.1"/>
    </source>
</evidence>
<proteinExistence type="predicted"/>
<name>A0ABV3Q3V5_9BACL</name>
<sequence>MTIFENGQFVRAFYKTGAYIAQVTEDKGSHAVVQIKEVTKHPRQGDLHHPNEVDVPLFHERKALSFNERANIPYSMIKSFDGQVGDYFDSLKSTVNDLQKDLTSKPNPFNEKSKAALQGVKKEYELMYSITFK</sequence>
<dbReference type="Pfam" id="PF08810">
    <property type="entry name" value="KapB"/>
    <property type="match status" value="1"/>
</dbReference>
<dbReference type="EMBL" id="JBFMIA010000006">
    <property type="protein sequence ID" value="MEW9502007.1"/>
    <property type="molecule type" value="Genomic_DNA"/>
</dbReference>